<accession>A0A6J4UZQ1</accession>
<organism evidence="2">
    <name type="scientific">uncultured Thermomicrobiales bacterium</name>
    <dbReference type="NCBI Taxonomy" id="1645740"/>
    <lineage>
        <taxon>Bacteria</taxon>
        <taxon>Pseudomonadati</taxon>
        <taxon>Thermomicrobiota</taxon>
        <taxon>Thermomicrobia</taxon>
        <taxon>Thermomicrobiales</taxon>
        <taxon>environmental samples</taxon>
    </lineage>
</organism>
<feature type="region of interest" description="Disordered" evidence="1">
    <location>
        <begin position="18"/>
        <end position="39"/>
    </location>
</feature>
<proteinExistence type="predicted"/>
<evidence type="ECO:0000256" key="1">
    <source>
        <dbReference type="SAM" id="MobiDB-lite"/>
    </source>
</evidence>
<reference evidence="2" key="1">
    <citation type="submission" date="2020-02" db="EMBL/GenBank/DDBJ databases">
        <authorList>
            <person name="Meier V. D."/>
        </authorList>
    </citation>
    <scope>NUCLEOTIDE SEQUENCE</scope>
    <source>
        <strain evidence="2">AVDCRST_MAG59</strain>
    </source>
</reference>
<gene>
    <name evidence="2" type="ORF">AVDCRST_MAG59-2723</name>
</gene>
<sequence length="39" mass="4465">WGCTNPTPRIAAWWRRSSSRERQSESSAEASPFLRIPCS</sequence>
<feature type="non-terminal residue" evidence="2">
    <location>
        <position position="1"/>
    </location>
</feature>
<dbReference type="EMBL" id="CADCWF010000175">
    <property type="protein sequence ID" value="CAA9562650.1"/>
    <property type="molecule type" value="Genomic_DNA"/>
</dbReference>
<feature type="non-terminal residue" evidence="2">
    <location>
        <position position="39"/>
    </location>
</feature>
<protein>
    <submittedName>
        <fullName evidence="2">Uncharacterized protein</fullName>
    </submittedName>
</protein>
<evidence type="ECO:0000313" key="2">
    <source>
        <dbReference type="EMBL" id="CAA9562650.1"/>
    </source>
</evidence>
<name>A0A6J4UZQ1_9BACT</name>
<dbReference type="AlphaFoldDB" id="A0A6J4UZQ1"/>